<keyword evidence="1" id="KW-1003">Cell membrane</keyword>
<dbReference type="EMBL" id="JACXAH010000014">
    <property type="protein sequence ID" value="MBD1372796.1"/>
    <property type="molecule type" value="Genomic_DNA"/>
</dbReference>
<gene>
    <name evidence="6" type="primary">ytaF</name>
    <name evidence="6" type="ORF">IC620_10545</name>
</gene>
<dbReference type="InterPro" id="IPR014205">
    <property type="entry name" value="Spore_YtaF"/>
</dbReference>
<evidence type="ECO:0000256" key="1">
    <source>
        <dbReference type="ARBA" id="ARBA00022475"/>
    </source>
</evidence>
<accession>A0A926RXS1</accession>
<keyword evidence="3 5" id="KW-1133">Transmembrane helix</keyword>
<evidence type="ECO:0000313" key="7">
    <source>
        <dbReference type="Proteomes" id="UP000661691"/>
    </source>
</evidence>
<evidence type="ECO:0000256" key="5">
    <source>
        <dbReference type="SAM" id="Phobius"/>
    </source>
</evidence>
<feature type="transmembrane region" description="Helical" evidence="5">
    <location>
        <begin position="58"/>
        <end position="84"/>
    </location>
</feature>
<protein>
    <submittedName>
        <fullName evidence="6">Sporulation membrane protein YtaF</fullName>
    </submittedName>
</protein>
<dbReference type="AlphaFoldDB" id="A0A926RXS1"/>
<feature type="transmembrane region" description="Helical" evidence="5">
    <location>
        <begin position="167"/>
        <end position="186"/>
    </location>
</feature>
<keyword evidence="2 5" id="KW-0812">Transmembrane</keyword>
<organism evidence="6 7">
    <name type="scientific">Polycladospora coralii</name>
    <dbReference type="NCBI Taxonomy" id="2771432"/>
    <lineage>
        <taxon>Bacteria</taxon>
        <taxon>Bacillati</taxon>
        <taxon>Bacillota</taxon>
        <taxon>Bacilli</taxon>
        <taxon>Bacillales</taxon>
        <taxon>Thermoactinomycetaceae</taxon>
        <taxon>Polycladospora</taxon>
    </lineage>
</organism>
<reference evidence="6" key="1">
    <citation type="submission" date="2020-09" db="EMBL/GenBank/DDBJ databases">
        <title>A novel bacterium of genus Hazenella, isolated from South China Sea.</title>
        <authorList>
            <person name="Huang H."/>
            <person name="Mo K."/>
            <person name="Hu Y."/>
        </authorList>
    </citation>
    <scope>NUCLEOTIDE SEQUENCE</scope>
    <source>
        <strain evidence="6">IB182357</strain>
    </source>
</reference>
<sequence length="214" mass="23079">MFHDLTLLWLAFAVSLDSFGAGTTYGLRKMRIPPTSIVIIGICSGIVIYLAMKIGDRLSIWFSPFVASTLGAMILISLGLWAVLQSLRSRTNDKPKHQQEKVKTWTFHIEKIGLVIQVLKSPLHADVDESGSITAGEAILLGVALSLDAFAAGIGASMMGIPALSTAILIAIMSSLFLSLGMIIGIKVPKHRFSRVISILPGMFLIVMGLSRML</sequence>
<dbReference type="PANTHER" id="PTHR35529:SF2">
    <property type="entry name" value="SPORULATION PROTEIN YTAF-RELATED"/>
    <property type="match status" value="1"/>
</dbReference>
<dbReference type="PANTHER" id="PTHR35529">
    <property type="entry name" value="MANGANESE EFFLUX PUMP MNTP-RELATED"/>
    <property type="match status" value="1"/>
</dbReference>
<name>A0A926RXS1_9BACL</name>
<evidence type="ECO:0000256" key="3">
    <source>
        <dbReference type="ARBA" id="ARBA00022989"/>
    </source>
</evidence>
<proteinExistence type="predicted"/>
<dbReference type="RefSeq" id="WP_191142155.1">
    <property type="nucleotide sequence ID" value="NZ_JACXAH010000014.1"/>
</dbReference>
<evidence type="ECO:0000256" key="2">
    <source>
        <dbReference type="ARBA" id="ARBA00022692"/>
    </source>
</evidence>
<feature type="transmembrane region" description="Helical" evidence="5">
    <location>
        <begin position="6"/>
        <end position="27"/>
    </location>
</feature>
<evidence type="ECO:0000313" key="6">
    <source>
        <dbReference type="EMBL" id="MBD1372796.1"/>
    </source>
</evidence>
<keyword evidence="7" id="KW-1185">Reference proteome</keyword>
<feature type="transmembrane region" description="Helical" evidence="5">
    <location>
        <begin position="138"/>
        <end position="161"/>
    </location>
</feature>
<feature type="transmembrane region" description="Helical" evidence="5">
    <location>
        <begin position="193"/>
        <end position="211"/>
    </location>
</feature>
<dbReference type="Proteomes" id="UP000661691">
    <property type="component" value="Unassembled WGS sequence"/>
</dbReference>
<feature type="transmembrane region" description="Helical" evidence="5">
    <location>
        <begin position="34"/>
        <end position="52"/>
    </location>
</feature>
<comment type="caution">
    <text evidence="6">The sequence shown here is derived from an EMBL/GenBank/DDBJ whole genome shotgun (WGS) entry which is preliminary data.</text>
</comment>
<keyword evidence="4 5" id="KW-0472">Membrane</keyword>
<dbReference type="InterPro" id="IPR003810">
    <property type="entry name" value="Mntp/YtaF"/>
</dbReference>
<dbReference type="NCBIfam" id="TIGR02840">
    <property type="entry name" value="spore_YtaF"/>
    <property type="match status" value="1"/>
</dbReference>
<dbReference type="Pfam" id="PF02659">
    <property type="entry name" value="Mntp"/>
    <property type="match status" value="2"/>
</dbReference>
<evidence type="ECO:0000256" key="4">
    <source>
        <dbReference type="ARBA" id="ARBA00023136"/>
    </source>
</evidence>